<evidence type="ECO:0000313" key="2">
    <source>
        <dbReference type="WBParaSite" id="Pan_g5311.t2"/>
    </source>
</evidence>
<sequence>MEVRHMMKRTRMCNEIASCSTSGPNVQRFASQATMYSNKSLVLWFVPLGNVCVHFECEIHRERYVGDRPMRADGNRDMSDRRSSTYREQGHHRIQTTNFSSFTTRLRSTKWTPDAKANGVRFVFQSSMSRISKTCGTSVDQLMPVLHFTLHP</sequence>
<evidence type="ECO:0000313" key="1">
    <source>
        <dbReference type="Proteomes" id="UP000492821"/>
    </source>
</evidence>
<reference evidence="2" key="2">
    <citation type="submission" date="2020-10" db="UniProtKB">
        <authorList>
            <consortium name="WormBaseParasite"/>
        </authorList>
    </citation>
    <scope>IDENTIFICATION</scope>
</reference>
<dbReference type="Proteomes" id="UP000492821">
    <property type="component" value="Unassembled WGS sequence"/>
</dbReference>
<dbReference type="AlphaFoldDB" id="A0A7E4W087"/>
<accession>A0A7E4W087</accession>
<reference evidence="1" key="1">
    <citation type="journal article" date="2013" name="Genetics">
        <title>The draft genome and transcriptome of Panagrellus redivivus are shaped by the harsh demands of a free-living lifestyle.</title>
        <authorList>
            <person name="Srinivasan J."/>
            <person name="Dillman A.R."/>
            <person name="Macchietto M.G."/>
            <person name="Heikkinen L."/>
            <person name="Lakso M."/>
            <person name="Fracchia K.M."/>
            <person name="Antoshechkin I."/>
            <person name="Mortazavi A."/>
            <person name="Wong G."/>
            <person name="Sternberg P.W."/>
        </authorList>
    </citation>
    <scope>NUCLEOTIDE SEQUENCE [LARGE SCALE GENOMIC DNA]</scope>
    <source>
        <strain evidence="1">MT8872</strain>
    </source>
</reference>
<name>A0A7E4W087_PANRE</name>
<protein>
    <submittedName>
        <fullName evidence="2">ZP domain-containing protein</fullName>
    </submittedName>
</protein>
<dbReference type="WBParaSite" id="Pan_g5311.t2">
    <property type="protein sequence ID" value="Pan_g5311.t2"/>
    <property type="gene ID" value="Pan_g5311"/>
</dbReference>
<keyword evidence="1" id="KW-1185">Reference proteome</keyword>
<organism evidence="1 2">
    <name type="scientific">Panagrellus redivivus</name>
    <name type="common">Microworm</name>
    <dbReference type="NCBI Taxonomy" id="6233"/>
    <lineage>
        <taxon>Eukaryota</taxon>
        <taxon>Metazoa</taxon>
        <taxon>Ecdysozoa</taxon>
        <taxon>Nematoda</taxon>
        <taxon>Chromadorea</taxon>
        <taxon>Rhabditida</taxon>
        <taxon>Tylenchina</taxon>
        <taxon>Panagrolaimomorpha</taxon>
        <taxon>Panagrolaimoidea</taxon>
        <taxon>Panagrolaimidae</taxon>
        <taxon>Panagrellus</taxon>
    </lineage>
</organism>
<proteinExistence type="predicted"/>